<dbReference type="EC" id="3.4.21.92" evidence="7 10"/>
<name>A0ABR8CLG3_9NOST</name>
<dbReference type="NCBIfam" id="NF009205">
    <property type="entry name" value="PRK12553.1"/>
    <property type="match status" value="1"/>
</dbReference>
<dbReference type="InterPro" id="IPR023562">
    <property type="entry name" value="ClpP/TepA"/>
</dbReference>
<evidence type="ECO:0000256" key="10">
    <source>
        <dbReference type="RuleBase" id="RU000549"/>
    </source>
</evidence>
<dbReference type="HAMAP" id="MF_00444">
    <property type="entry name" value="ClpP"/>
    <property type="match status" value="1"/>
</dbReference>
<accession>A0ABR8CLG3</accession>
<evidence type="ECO:0000256" key="4">
    <source>
        <dbReference type="ARBA" id="ARBA00022801"/>
    </source>
</evidence>
<dbReference type="PANTHER" id="PTHR10381:SF70">
    <property type="entry name" value="ATP-DEPENDENT CLP PROTEASE PROTEOLYTIC SUBUNIT"/>
    <property type="match status" value="1"/>
</dbReference>
<feature type="active site" evidence="8">
    <location>
        <position position="124"/>
    </location>
</feature>
<dbReference type="InterPro" id="IPR001907">
    <property type="entry name" value="ClpP"/>
</dbReference>
<dbReference type="EMBL" id="JACJRF010000009">
    <property type="protein sequence ID" value="MBD2344031.1"/>
    <property type="molecule type" value="Genomic_DNA"/>
</dbReference>
<evidence type="ECO:0000256" key="12">
    <source>
        <dbReference type="RuleBase" id="RU003567"/>
    </source>
</evidence>
<feature type="active site" evidence="7 9">
    <location>
        <position position="149"/>
    </location>
</feature>
<dbReference type="GO" id="GO:0004252">
    <property type="term" value="F:serine-type endopeptidase activity"/>
    <property type="evidence" value="ECO:0007669"/>
    <property type="project" value="UniProtKB-EC"/>
</dbReference>
<reference evidence="13 14" key="1">
    <citation type="journal article" date="2020" name="ISME J.">
        <title>Comparative genomics reveals insights into cyanobacterial evolution and habitat adaptation.</title>
        <authorList>
            <person name="Chen M.Y."/>
            <person name="Teng W.K."/>
            <person name="Zhao L."/>
            <person name="Hu C.X."/>
            <person name="Zhou Y.K."/>
            <person name="Han B.P."/>
            <person name="Song L.R."/>
            <person name="Shu W.S."/>
        </authorList>
    </citation>
    <scope>NUCLEOTIDE SEQUENCE [LARGE SCALE GENOMIC DNA]</scope>
    <source>
        <strain evidence="13 14">FACHB-260</strain>
    </source>
</reference>
<dbReference type="PROSITE" id="PS00381">
    <property type="entry name" value="CLP_PROTEASE_SER"/>
    <property type="match status" value="1"/>
</dbReference>
<evidence type="ECO:0000313" key="13">
    <source>
        <dbReference type="EMBL" id="MBD2344031.1"/>
    </source>
</evidence>
<evidence type="ECO:0000256" key="3">
    <source>
        <dbReference type="ARBA" id="ARBA00022670"/>
    </source>
</evidence>
<comment type="subcellular location">
    <subcellularLocation>
        <location evidence="7">Cytoplasm</location>
    </subcellularLocation>
</comment>
<comment type="caution">
    <text evidence="13">The sequence shown here is derived from an EMBL/GenBank/DDBJ whole genome shotgun (WGS) entry which is preliminary data.</text>
</comment>
<organism evidence="13 14">
    <name type="scientific">Anabaena subtropica FACHB-260</name>
    <dbReference type="NCBI Taxonomy" id="2692884"/>
    <lineage>
        <taxon>Bacteria</taxon>
        <taxon>Bacillati</taxon>
        <taxon>Cyanobacteriota</taxon>
        <taxon>Cyanophyceae</taxon>
        <taxon>Nostocales</taxon>
        <taxon>Nostocaceae</taxon>
        <taxon>Anabaena</taxon>
    </lineage>
</organism>
<dbReference type="PANTHER" id="PTHR10381">
    <property type="entry name" value="ATP-DEPENDENT CLP PROTEASE PROTEOLYTIC SUBUNIT"/>
    <property type="match status" value="1"/>
</dbReference>
<dbReference type="Pfam" id="PF00574">
    <property type="entry name" value="CLP_protease"/>
    <property type="match status" value="1"/>
</dbReference>
<evidence type="ECO:0000256" key="7">
    <source>
        <dbReference type="HAMAP-Rule" id="MF_00444"/>
    </source>
</evidence>
<evidence type="ECO:0000313" key="14">
    <source>
        <dbReference type="Proteomes" id="UP000607281"/>
    </source>
</evidence>
<comment type="subunit">
    <text evidence="7">Fourteen ClpP subunits assemble into 2 heptameric rings which stack back to back to give a disk-like structure with a central cavity, resembling the structure of eukaryotic proteasomes.</text>
</comment>
<comment type="function">
    <text evidence="7 11">Cleaves peptides in various proteins in a process that requires ATP hydrolysis. Has a chymotrypsin-like activity. Plays a major role in the degradation of misfolded proteins.</text>
</comment>
<dbReference type="CDD" id="cd07017">
    <property type="entry name" value="S14_ClpP_2"/>
    <property type="match status" value="1"/>
</dbReference>
<proteinExistence type="inferred from homology"/>
<feature type="active site" description="Nucleophile" evidence="7">
    <location>
        <position position="124"/>
    </location>
</feature>
<evidence type="ECO:0000256" key="1">
    <source>
        <dbReference type="ARBA" id="ARBA00007039"/>
    </source>
</evidence>
<keyword evidence="2 7" id="KW-0963">Cytoplasm</keyword>
<evidence type="ECO:0000256" key="11">
    <source>
        <dbReference type="RuleBase" id="RU000550"/>
    </source>
</evidence>
<keyword evidence="3 7" id="KW-0645">Protease</keyword>
<keyword evidence="14" id="KW-1185">Reference proteome</keyword>
<keyword evidence="5 7" id="KW-0720">Serine protease</keyword>
<dbReference type="PRINTS" id="PR00127">
    <property type="entry name" value="CLPPROTEASEP"/>
</dbReference>
<comment type="catalytic activity">
    <reaction evidence="6 7 9">
        <text>Hydrolysis of proteins to small peptides in the presence of ATP and magnesium. alpha-casein is the usual test substrate. In the absence of ATP, only oligopeptides shorter than five residues are hydrolyzed (such as succinyl-Leu-Tyr-|-NHMec, and Leu-Tyr-Leu-|-Tyr-Trp, in which cleavage of the -Tyr-|-Leu- and -Tyr-|-Trp bonds also occurs).</text>
        <dbReference type="EC" id="3.4.21.92"/>
    </reaction>
</comment>
<dbReference type="NCBIfam" id="NF001368">
    <property type="entry name" value="PRK00277.1"/>
    <property type="match status" value="1"/>
</dbReference>
<keyword evidence="4 7" id="KW-0378">Hydrolase</keyword>
<evidence type="ECO:0000256" key="6">
    <source>
        <dbReference type="ARBA" id="ARBA00034021"/>
    </source>
</evidence>
<sequence>MLVSQSANYPINSLSRFGMSSHLNGISNIVPMVVEQSGMGERAFDIYSRLLRERIIFLGTPIDDAVANTIVAQLLFLDAEDSEKDIQLYINSPGGSVYAGMAIYDTIQQIRPDVVTICFGLAASMGAFLLTAGTKGKRMSLPDSRIMIHQPLGGAQGQAIDIEIQAREILYIKAQLNQLMANHTGQPLERIEADTDRDFFMSAEEAKNYGLIDQVISRQNLPTAGENVTIVK</sequence>
<dbReference type="InterPro" id="IPR018215">
    <property type="entry name" value="ClpP_Ser_AS"/>
</dbReference>
<dbReference type="RefSeq" id="WP_190406491.1">
    <property type="nucleotide sequence ID" value="NZ_JACJRF010000009.1"/>
</dbReference>
<dbReference type="InterPro" id="IPR033135">
    <property type="entry name" value="ClpP_His_AS"/>
</dbReference>
<dbReference type="Proteomes" id="UP000607281">
    <property type="component" value="Unassembled WGS sequence"/>
</dbReference>
<evidence type="ECO:0000256" key="5">
    <source>
        <dbReference type="ARBA" id="ARBA00022825"/>
    </source>
</evidence>
<gene>
    <name evidence="7 13" type="primary">clpP</name>
    <name evidence="13" type="ORF">H6G18_07700</name>
</gene>
<evidence type="ECO:0000256" key="9">
    <source>
        <dbReference type="PROSITE-ProRule" id="PRU10086"/>
    </source>
</evidence>
<dbReference type="PROSITE" id="PS00382">
    <property type="entry name" value="CLP_PROTEASE_HIS"/>
    <property type="match status" value="1"/>
</dbReference>
<dbReference type="SUPFAM" id="SSF52096">
    <property type="entry name" value="ClpP/crotonase"/>
    <property type="match status" value="1"/>
</dbReference>
<evidence type="ECO:0000256" key="2">
    <source>
        <dbReference type="ARBA" id="ARBA00022490"/>
    </source>
</evidence>
<dbReference type="Gene3D" id="3.90.226.10">
    <property type="entry name" value="2-enoyl-CoA Hydratase, Chain A, domain 1"/>
    <property type="match status" value="1"/>
</dbReference>
<dbReference type="NCBIfam" id="TIGR00493">
    <property type="entry name" value="clpP"/>
    <property type="match status" value="1"/>
</dbReference>
<protein>
    <recommendedName>
        <fullName evidence="7 12">ATP-dependent Clp protease proteolytic subunit</fullName>
        <ecNumber evidence="7 10">3.4.21.92</ecNumber>
    </recommendedName>
    <alternativeName>
        <fullName evidence="7">Endopeptidase Clp</fullName>
    </alternativeName>
</protein>
<evidence type="ECO:0000256" key="8">
    <source>
        <dbReference type="PROSITE-ProRule" id="PRU10085"/>
    </source>
</evidence>
<dbReference type="InterPro" id="IPR029045">
    <property type="entry name" value="ClpP/crotonase-like_dom_sf"/>
</dbReference>
<comment type="similarity">
    <text evidence="1 7 12">Belongs to the peptidase S14 family.</text>
</comment>